<evidence type="ECO:0000256" key="2">
    <source>
        <dbReference type="ARBA" id="ARBA00005441"/>
    </source>
</evidence>
<dbReference type="Pfam" id="PF14360">
    <property type="entry name" value="PAP2_C"/>
    <property type="match status" value="1"/>
</dbReference>
<evidence type="ECO:0000256" key="4">
    <source>
        <dbReference type="ARBA" id="ARBA00022692"/>
    </source>
</evidence>
<evidence type="ECO:0000256" key="1">
    <source>
        <dbReference type="ARBA" id="ARBA00004141"/>
    </source>
</evidence>
<name>A0A914YKZ5_9BILA</name>
<dbReference type="InterPro" id="IPR045221">
    <property type="entry name" value="Sphingomyelin_synth-like"/>
</dbReference>
<dbReference type="GO" id="GO:0006686">
    <property type="term" value="P:sphingomyelin biosynthetic process"/>
    <property type="evidence" value="ECO:0007669"/>
    <property type="project" value="TreeGrafter"/>
</dbReference>
<proteinExistence type="inferred from homology"/>
<evidence type="ECO:0000256" key="9">
    <source>
        <dbReference type="SAM" id="Phobius"/>
    </source>
</evidence>
<keyword evidence="3" id="KW-0808">Transferase</keyword>
<dbReference type="AlphaFoldDB" id="A0A914YKZ5"/>
<dbReference type="InterPro" id="IPR025749">
    <property type="entry name" value="Sphingomyelin_synth-like_dom"/>
</dbReference>
<evidence type="ECO:0000313" key="11">
    <source>
        <dbReference type="Proteomes" id="UP000887577"/>
    </source>
</evidence>
<keyword evidence="6 9" id="KW-1133">Transmembrane helix</keyword>
<keyword evidence="8 9" id="KW-0472">Membrane</keyword>
<dbReference type="GO" id="GO:0033188">
    <property type="term" value="F:sphingomyelin synthase activity"/>
    <property type="evidence" value="ECO:0007669"/>
    <property type="project" value="TreeGrafter"/>
</dbReference>
<comment type="similarity">
    <text evidence="2">Belongs to the sphingomyelin synthase family.</text>
</comment>
<dbReference type="GO" id="GO:0005886">
    <property type="term" value="C:plasma membrane"/>
    <property type="evidence" value="ECO:0007669"/>
    <property type="project" value="TreeGrafter"/>
</dbReference>
<keyword evidence="7" id="KW-0443">Lipid metabolism</keyword>
<sequence length="117" mass="13918">MWLVQLHYAPRGLLLRYIATPITFFGIAALVISGIHYTMDVLIAYWLTTHVFWGYHQIFELPRNLRESAPFSKVWWFWICHWFEMDVPAGAIKNEWNLPIGPMWLKKAVSRLDKKLQ</sequence>
<keyword evidence="11" id="KW-1185">Reference proteome</keyword>
<organism evidence="11 12">
    <name type="scientific">Panagrolaimus superbus</name>
    <dbReference type="NCBI Taxonomy" id="310955"/>
    <lineage>
        <taxon>Eukaryota</taxon>
        <taxon>Metazoa</taxon>
        <taxon>Ecdysozoa</taxon>
        <taxon>Nematoda</taxon>
        <taxon>Chromadorea</taxon>
        <taxon>Rhabditida</taxon>
        <taxon>Tylenchina</taxon>
        <taxon>Panagrolaimomorpha</taxon>
        <taxon>Panagrolaimoidea</taxon>
        <taxon>Panagrolaimidae</taxon>
        <taxon>Panagrolaimus</taxon>
    </lineage>
</organism>
<evidence type="ECO:0000256" key="5">
    <source>
        <dbReference type="ARBA" id="ARBA00022919"/>
    </source>
</evidence>
<dbReference type="Proteomes" id="UP000887577">
    <property type="component" value="Unplaced"/>
</dbReference>
<dbReference type="GO" id="GO:0046513">
    <property type="term" value="P:ceramide biosynthetic process"/>
    <property type="evidence" value="ECO:0007669"/>
    <property type="project" value="TreeGrafter"/>
</dbReference>
<evidence type="ECO:0000256" key="3">
    <source>
        <dbReference type="ARBA" id="ARBA00022679"/>
    </source>
</evidence>
<protein>
    <submittedName>
        <fullName evidence="12">Sphingomyelin synthase-like domain-containing protein</fullName>
    </submittedName>
</protein>
<evidence type="ECO:0000256" key="8">
    <source>
        <dbReference type="ARBA" id="ARBA00023136"/>
    </source>
</evidence>
<reference evidence="12" key="1">
    <citation type="submission" date="2022-11" db="UniProtKB">
        <authorList>
            <consortium name="WormBaseParasite"/>
        </authorList>
    </citation>
    <scope>IDENTIFICATION</scope>
</reference>
<dbReference type="GO" id="GO:0005789">
    <property type="term" value="C:endoplasmic reticulum membrane"/>
    <property type="evidence" value="ECO:0007669"/>
    <property type="project" value="TreeGrafter"/>
</dbReference>
<feature type="domain" description="Sphingomyelin synthase-like" evidence="10">
    <location>
        <begin position="3"/>
        <end position="56"/>
    </location>
</feature>
<evidence type="ECO:0000259" key="10">
    <source>
        <dbReference type="Pfam" id="PF14360"/>
    </source>
</evidence>
<dbReference type="GO" id="GO:0047493">
    <property type="term" value="F:ceramide cholinephosphotransferase activity"/>
    <property type="evidence" value="ECO:0007669"/>
    <property type="project" value="TreeGrafter"/>
</dbReference>
<dbReference type="PANTHER" id="PTHR21290">
    <property type="entry name" value="SPHINGOMYELIN SYNTHETASE"/>
    <property type="match status" value="1"/>
</dbReference>
<dbReference type="WBParaSite" id="PSU_v2.g19548.t1">
    <property type="protein sequence ID" value="PSU_v2.g19548.t1"/>
    <property type="gene ID" value="PSU_v2.g19548"/>
</dbReference>
<evidence type="ECO:0000313" key="12">
    <source>
        <dbReference type="WBParaSite" id="PSU_v2.g19548.t1"/>
    </source>
</evidence>
<keyword evidence="4 9" id="KW-0812">Transmembrane</keyword>
<dbReference type="GO" id="GO:0000139">
    <property type="term" value="C:Golgi membrane"/>
    <property type="evidence" value="ECO:0007669"/>
    <property type="project" value="TreeGrafter"/>
</dbReference>
<evidence type="ECO:0000256" key="7">
    <source>
        <dbReference type="ARBA" id="ARBA00023098"/>
    </source>
</evidence>
<accession>A0A914YKZ5</accession>
<feature type="transmembrane region" description="Helical" evidence="9">
    <location>
        <begin position="12"/>
        <end position="35"/>
    </location>
</feature>
<evidence type="ECO:0000256" key="6">
    <source>
        <dbReference type="ARBA" id="ARBA00022989"/>
    </source>
</evidence>
<keyword evidence="5" id="KW-0746">Sphingolipid metabolism</keyword>
<comment type="subcellular location">
    <subcellularLocation>
        <location evidence="1">Membrane</location>
        <topology evidence="1">Multi-pass membrane protein</topology>
    </subcellularLocation>
</comment>
<dbReference type="PANTHER" id="PTHR21290:SF23">
    <property type="entry name" value="PHOSPHATIDYLCHOLINE:CERAMIDE CHOLINEPHOSPHOTRANSFERASE 2"/>
    <property type="match status" value="1"/>
</dbReference>